<dbReference type="EMBL" id="CM000833">
    <property type="protein sequence ID" value="EET05561.1"/>
    <property type="molecule type" value="Genomic_DNA"/>
</dbReference>
<protein>
    <submittedName>
        <fullName evidence="1">Uncharacterized protein</fullName>
    </submittedName>
</protein>
<evidence type="ECO:0000313" key="1">
    <source>
        <dbReference type="EMBL" id="EET05561.1"/>
    </source>
</evidence>
<gene>
    <name evidence="1" type="ORF">BURPS1710A_A2888</name>
</gene>
<proteinExistence type="predicted"/>
<dbReference type="AlphaFoldDB" id="A0A0E1VZS7"/>
<sequence length="39" mass="4370">MACIARHARRPAARVFERAATMRAVLGPCAAERRRSTRC</sequence>
<dbReference type="Proteomes" id="UP000001812">
    <property type="component" value="Chromosome II"/>
</dbReference>
<organism evidence="1">
    <name type="scientific">Burkholderia pseudomallei 1710a</name>
    <dbReference type="NCBI Taxonomy" id="320371"/>
    <lineage>
        <taxon>Bacteria</taxon>
        <taxon>Pseudomonadati</taxon>
        <taxon>Pseudomonadota</taxon>
        <taxon>Betaproteobacteria</taxon>
        <taxon>Burkholderiales</taxon>
        <taxon>Burkholderiaceae</taxon>
        <taxon>Burkholderia</taxon>
        <taxon>pseudomallei group</taxon>
    </lineage>
</organism>
<accession>A0A0E1VZS7</accession>
<name>A0A0E1VZS7_BURPE</name>
<reference evidence="1" key="1">
    <citation type="submission" date="2009-05" db="EMBL/GenBank/DDBJ databases">
        <authorList>
            <person name="Harkins D.M."/>
            <person name="DeShazer D."/>
            <person name="Woods D.E."/>
            <person name="Brinkac L.M."/>
            <person name="Brown K.A."/>
            <person name="Hung G.C."/>
            <person name="Tuanyok A."/>
            <person name="Zhang B."/>
            <person name="Nierman W.C."/>
        </authorList>
    </citation>
    <scope>NUCLEOTIDE SEQUENCE [LARGE SCALE GENOMIC DNA]</scope>
    <source>
        <strain evidence="1">1710a</strain>
    </source>
</reference>
<dbReference type="HOGENOM" id="CLU_3248382_0_0_4"/>